<reference evidence="1 2" key="1">
    <citation type="journal article" date="2016" name="Nat. Commun.">
        <title>Thousands of microbial genomes shed light on interconnected biogeochemical processes in an aquifer system.</title>
        <authorList>
            <person name="Anantharaman K."/>
            <person name="Brown C.T."/>
            <person name="Hug L.A."/>
            <person name="Sharon I."/>
            <person name="Castelle C.J."/>
            <person name="Probst A.J."/>
            <person name="Thomas B.C."/>
            <person name="Singh A."/>
            <person name="Wilkins M.J."/>
            <person name="Karaoz U."/>
            <person name="Brodie E.L."/>
            <person name="Williams K.H."/>
            <person name="Hubbard S.S."/>
            <person name="Banfield J.F."/>
        </authorList>
    </citation>
    <scope>NUCLEOTIDE SEQUENCE [LARGE SCALE GENOMIC DNA]</scope>
</reference>
<dbReference type="Proteomes" id="UP000177723">
    <property type="component" value="Unassembled WGS sequence"/>
</dbReference>
<dbReference type="Gene3D" id="2.60.40.10">
    <property type="entry name" value="Immunoglobulins"/>
    <property type="match status" value="1"/>
</dbReference>
<dbReference type="AlphaFoldDB" id="A0A1F5WRG5"/>
<evidence type="ECO:0000313" key="1">
    <source>
        <dbReference type="EMBL" id="OGF78263.1"/>
    </source>
</evidence>
<comment type="caution">
    <text evidence="1">The sequence shown here is derived from an EMBL/GenBank/DDBJ whole genome shotgun (WGS) entry which is preliminary data.</text>
</comment>
<proteinExistence type="predicted"/>
<dbReference type="Pfam" id="PF09136">
    <property type="entry name" value="Glucodextran_B"/>
    <property type="match status" value="1"/>
</dbReference>
<protein>
    <recommendedName>
        <fullName evidence="3">Bacterial Ig domain-containing protein</fullName>
    </recommendedName>
</protein>
<organism evidence="1 2">
    <name type="scientific">Candidatus Giovannonibacteria bacterium RIFCSPHIGHO2_12_FULL_43_15</name>
    <dbReference type="NCBI Taxonomy" id="1798341"/>
    <lineage>
        <taxon>Bacteria</taxon>
        <taxon>Candidatus Giovannoniibacteriota</taxon>
    </lineage>
</organism>
<dbReference type="InterPro" id="IPR013783">
    <property type="entry name" value="Ig-like_fold"/>
</dbReference>
<evidence type="ECO:0000313" key="2">
    <source>
        <dbReference type="Proteomes" id="UP000177723"/>
    </source>
</evidence>
<accession>A0A1F5WRG5</accession>
<dbReference type="EMBL" id="MFHT01000003">
    <property type="protein sequence ID" value="OGF78263.1"/>
    <property type="molecule type" value="Genomic_DNA"/>
</dbReference>
<sequence length="111" mass="12908">MRISHKKFFIGFVGVLVLFYGLWQARDFLRGPRIYIESPTQGEVFDKNPMEVKGRALDVIKFTLNGRTIFTDENGNFKEEILLAKGVNDIEIYAEDKFGHEKRILRTVLLK</sequence>
<evidence type="ECO:0008006" key="3">
    <source>
        <dbReference type="Google" id="ProtNLM"/>
    </source>
</evidence>
<gene>
    <name evidence="1" type="ORF">A3F23_02425</name>
</gene>
<name>A0A1F5WRG5_9BACT</name>